<name>B0CE40_ACAM1</name>
<keyword evidence="2" id="KW-0378">Hydrolase</keyword>
<dbReference type="SUPFAM" id="SSF52266">
    <property type="entry name" value="SGNH hydrolase"/>
    <property type="match status" value="1"/>
</dbReference>
<proteinExistence type="predicted"/>
<dbReference type="PANTHER" id="PTHR30383">
    <property type="entry name" value="THIOESTERASE 1/PROTEASE 1/LYSOPHOSPHOLIPASE L1"/>
    <property type="match status" value="1"/>
</dbReference>
<dbReference type="KEGG" id="amr:AM1_5560"/>
<dbReference type="Pfam" id="PF13472">
    <property type="entry name" value="Lipase_GDSL_2"/>
    <property type="match status" value="1"/>
</dbReference>
<organism evidence="2 3">
    <name type="scientific">Acaryochloris marina (strain MBIC 11017)</name>
    <dbReference type="NCBI Taxonomy" id="329726"/>
    <lineage>
        <taxon>Bacteria</taxon>
        <taxon>Bacillati</taxon>
        <taxon>Cyanobacteriota</taxon>
        <taxon>Cyanophyceae</taxon>
        <taxon>Acaryochloridales</taxon>
        <taxon>Acaryochloridaceae</taxon>
        <taxon>Acaryochloris</taxon>
    </lineage>
</organism>
<dbReference type="AlphaFoldDB" id="B0CE40"/>
<feature type="domain" description="SGNH hydrolase-type esterase" evidence="1">
    <location>
        <begin position="25"/>
        <end position="214"/>
    </location>
</feature>
<dbReference type="OrthoDB" id="252349at2"/>
<dbReference type="eggNOG" id="COG2755">
    <property type="taxonomic scope" value="Bacteria"/>
</dbReference>
<dbReference type="RefSeq" id="WP_012165736.1">
    <property type="nucleotide sequence ID" value="NC_009925.1"/>
</dbReference>
<reference evidence="2 3" key="1">
    <citation type="journal article" date="2008" name="Proc. Natl. Acad. Sci. U.S.A.">
        <title>Niche adaptation and genome expansion in the chlorophyll d-producing cyanobacterium Acaryochloris marina.</title>
        <authorList>
            <person name="Swingley W.D."/>
            <person name="Chen M."/>
            <person name="Cheung P.C."/>
            <person name="Conrad A.L."/>
            <person name="Dejesa L.C."/>
            <person name="Hao J."/>
            <person name="Honchak B.M."/>
            <person name="Karbach L.E."/>
            <person name="Kurdoglu A."/>
            <person name="Lahiri S."/>
            <person name="Mastrian S.D."/>
            <person name="Miyashita H."/>
            <person name="Page L."/>
            <person name="Ramakrishna P."/>
            <person name="Satoh S."/>
            <person name="Sattley W.M."/>
            <person name="Shimada Y."/>
            <person name="Taylor H.L."/>
            <person name="Tomo T."/>
            <person name="Tsuchiya T."/>
            <person name="Wang Z.T."/>
            <person name="Raymond J."/>
            <person name="Mimuro M."/>
            <person name="Blankenship R.E."/>
            <person name="Touchman J.W."/>
        </authorList>
    </citation>
    <scope>NUCLEOTIDE SEQUENCE [LARGE SCALE GENOMIC DNA]</scope>
    <source>
        <strain evidence="3">MBIC 11017</strain>
    </source>
</reference>
<dbReference type="InterPro" id="IPR036514">
    <property type="entry name" value="SGNH_hydro_sf"/>
</dbReference>
<dbReference type="PANTHER" id="PTHR30383:SF5">
    <property type="entry name" value="SGNH HYDROLASE-TYPE ESTERASE DOMAIN-CONTAINING PROTEIN"/>
    <property type="match status" value="1"/>
</dbReference>
<evidence type="ECO:0000313" key="2">
    <source>
        <dbReference type="EMBL" id="ABW30514.1"/>
    </source>
</evidence>
<sequence>MHSLSASPQLKQPTPKFPIPLKLVALGDSLVYGYGDPEGGGWVERLRRQWMYPDNAGHILYNLGVRGDTIKHVARRLESEFRYRGELRHQVPDRIILSVGVNDSARLGRLGGRCFTPFSDFQNQLAELLDRAVELCPVLFVGMVPVNEQAMPFLDAFYYNHADQHLYNEATRLACHERQIPFLDLFDIWQQRGSDWRDLQLGADGLHPNPQGYQSLLMDICNWQPMQALMQSGTAV</sequence>
<accession>B0CE40</accession>
<keyword evidence="3" id="KW-1185">Reference proteome</keyword>
<dbReference type="GO" id="GO:0004622">
    <property type="term" value="F:phosphatidylcholine lysophospholipase activity"/>
    <property type="evidence" value="ECO:0007669"/>
    <property type="project" value="TreeGrafter"/>
</dbReference>
<protein>
    <submittedName>
        <fullName evidence="2">GDSL-like Lipase/Acylhydrolase</fullName>
    </submittedName>
</protein>
<dbReference type="Gene3D" id="3.40.50.1110">
    <property type="entry name" value="SGNH hydrolase"/>
    <property type="match status" value="1"/>
</dbReference>
<dbReference type="EMBL" id="CP000828">
    <property type="protein sequence ID" value="ABW30514.1"/>
    <property type="molecule type" value="Genomic_DNA"/>
</dbReference>
<dbReference type="InterPro" id="IPR013830">
    <property type="entry name" value="SGNH_hydro"/>
</dbReference>
<dbReference type="STRING" id="329726.AM1_5560"/>
<dbReference type="Proteomes" id="UP000000268">
    <property type="component" value="Chromosome"/>
</dbReference>
<dbReference type="InterPro" id="IPR051532">
    <property type="entry name" value="Ester_Hydrolysis_Enzymes"/>
</dbReference>
<evidence type="ECO:0000259" key="1">
    <source>
        <dbReference type="Pfam" id="PF13472"/>
    </source>
</evidence>
<evidence type="ECO:0000313" key="3">
    <source>
        <dbReference type="Proteomes" id="UP000000268"/>
    </source>
</evidence>
<dbReference type="HOGENOM" id="CLU_088196_1_0_3"/>
<gene>
    <name evidence="2" type="ordered locus">AM1_5560</name>
</gene>